<evidence type="ECO:0000256" key="4">
    <source>
        <dbReference type="ARBA" id="ARBA00023008"/>
    </source>
</evidence>
<dbReference type="PANTHER" id="PTHR34820">
    <property type="entry name" value="INNER MEMBRANE PROTEIN YEBZ"/>
    <property type="match status" value="1"/>
</dbReference>
<dbReference type="InterPro" id="IPR014755">
    <property type="entry name" value="Cu-Rt/internalin_Ig-like"/>
</dbReference>
<feature type="transmembrane region" description="Helical" evidence="6">
    <location>
        <begin position="169"/>
        <end position="190"/>
    </location>
</feature>
<evidence type="ECO:0000256" key="1">
    <source>
        <dbReference type="ARBA" id="ARBA00004196"/>
    </source>
</evidence>
<dbReference type="GO" id="GO:0005886">
    <property type="term" value="C:plasma membrane"/>
    <property type="evidence" value="ECO:0007669"/>
    <property type="project" value="TreeGrafter"/>
</dbReference>
<feature type="chain" id="PRO_5033442841" evidence="7">
    <location>
        <begin position="27"/>
        <end position="194"/>
    </location>
</feature>
<dbReference type="GO" id="GO:0006825">
    <property type="term" value="P:copper ion transport"/>
    <property type="evidence" value="ECO:0007669"/>
    <property type="project" value="InterPro"/>
</dbReference>
<feature type="domain" description="CopC" evidence="8">
    <location>
        <begin position="27"/>
        <end position="119"/>
    </location>
</feature>
<organism evidence="10 11">
    <name type="scientific">Agromyces atrinae</name>
    <dbReference type="NCBI Taxonomy" id="592376"/>
    <lineage>
        <taxon>Bacteria</taxon>
        <taxon>Bacillati</taxon>
        <taxon>Actinomycetota</taxon>
        <taxon>Actinomycetes</taxon>
        <taxon>Micrococcales</taxon>
        <taxon>Microbacteriaceae</taxon>
        <taxon>Agromyces</taxon>
    </lineage>
</organism>
<keyword evidence="4" id="KW-0186">Copper</keyword>
<dbReference type="InterPro" id="IPR014756">
    <property type="entry name" value="Ig_E-set"/>
</dbReference>
<name>A0A4Q2M7N4_9MICO</name>
<dbReference type="Proteomes" id="UP000581087">
    <property type="component" value="Unassembled WGS sequence"/>
</dbReference>
<keyword evidence="11" id="KW-1185">Reference proteome</keyword>
<dbReference type="AlphaFoldDB" id="A0A4Q2M7N4"/>
<dbReference type="InterPro" id="IPR007348">
    <property type="entry name" value="CopC_dom"/>
</dbReference>
<dbReference type="RefSeq" id="WP_129177014.1">
    <property type="nucleotide sequence ID" value="NZ_JACCBI010000001.1"/>
</dbReference>
<dbReference type="EMBL" id="JACCBI010000001">
    <property type="protein sequence ID" value="NYD68391.1"/>
    <property type="molecule type" value="Genomic_DNA"/>
</dbReference>
<keyword evidence="6" id="KW-0812">Transmembrane</keyword>
<dbReference type="GO" id="GO:0042597">
    <property type="term" value="C:periplasmic space"/>
    <property type="evidence" value="ECO:0007669"/>
    <property type="project" value="InterPro"/>
</dbReference>
<dbReference type="Proteomes" id="UP000292686">
    <property type="component" value="Unassembled WGS sequence"/>
</dbReference>
<gene>
    <name evidence="9" type="ORF">BJ972_002910</name>
    <name evidence="10" type="ORF">ESP50_16550</name>
</gene>
<evidence type="ECO:0000313" key="9">
    <source>
        <dbReference type="EMBL" id="NYD68391.1"/>
    </source>
</evidence>
<feature type="region of interest" description="Disordered" evidence="5">
    <location>
        <begin position="134"/>
        <end position="160"/>
    </location>
</feature>
<evidence type="ECO:0000259" key="8">
    <source>
        <dbReference type="Pfam" id="PF04234"/>
    </source>
</evidence>
<comment type="subcellular location">
    <subcellularLocation>
        <location evidence="1">Cell envelope</location>
    </subcellularLocation>
</comment>
<evidence type="ECO:0000256" key="7">
    <source>
        <dbReference type="SAM" id="SignalP"/>
    </source>
</evidence>
<dbReference type="GO" id="GO:0030313">
    <property type="term" value="C:cell envelope"/>
    <property type="evidence" value="ECO:0007669"/>
    <property type="project" value="UniProtKB-SubCell"/>
</dbReference>
<dbReference type="Gene3D" id="2.60.40.1220">
    <property type="match status" value="1"/>
</dbReference>
<evidence type="ECO:0000313" key="12">
    <source>
        <dbReference type="Proteomes" id="UP000581087"/>
    </source>
</evidence>
<dbReference type="SUPFAM" id="SSF81296">
    <property type="entry name" value="E set domains"/>
    <property type="match status" value="1"/>
</dbReference>
<evidence type="ECO:0000313" key="11">
    <source>
        <dbReference type="Proteomes" id="UP000292686"/>
    </source>
</evidence>
<evidence type="ECO:0000313" key="10">
    <source>
        <dbReference type="EMBL" id="RXZ85140.1"/>
    </source>
</evidence>
<evidence type="ECO:0000256" key="5">
    <source>
        <dbReference type="SAM" id="MobiDB-lite"/>
    </source>
</evidence>
<sequence length="194" mass="19686">MRVIRVAGVFAASALLIGLSAMPASAHNYVVGSSPEQGAVVTTQPGFVSLTTNDALIEGGVTVMEVTGPDGLYYGDGCATIDGPTVSMDAELGAAGEYTVAWQVVSTDGHPISDEFTFDWQPAEGETLAEGVESAPTCADGTDPQAGDAAEAEGETDAPAADAGIDSGVLWIGGAVLFAALAALITWLLVRRRP</sequence>
<evidence type="ECO:0000256" key="6">
    <source>
        <dbReference type="SAM" id="Phobius"/>
    </source>
</evidence>
<keyword evidence="3 7" id="KW-0732">Signal</keyword>
<dbReference type="OrthoDB" id="5242236at2"/>
<dbReference type="EMBL" id="SDPM01000012">
    <property type="protein sequence ID" value="RXZ85140.1"/>
    <property type="molecule type" value="Genomic_DNA"/>
</dbReference>
<evidence type="ECO:0000256" key="3">
    <source>
        <dbReference type="ARBA" id="ARBA00022729"/>
    </source>
</evidence>
<dbReference type="Pfam" id="PF04234">
    <property type="entry name" value="CopC"/>
    <property type="match status" value="1"/>
</dbReference>
<comment type="caution">
    <text evidence="10">The sequence shown here is derived from an EMBL/GenBank/DDBJ whole genome shotgun (WGS) entry which is preliminary data.</text>
</comment>
<proteinExistence type="predicted"/>
<protein>
    <submittedName>
        <fullName evidence="10">Copper resistance protein CopC</fullName>
    </submittedName>
</protein>
<reference evidence="10 11" key="1">
    <citation type="submission" date="2019-01" db="EMBL/GenBank/DDBJ databases">
        <title>Agromyces.</title>
        <authorList>
            <person name="Li J."/>
        </authorList>
    </citation>
    <scope>NUCLEOTIDE SEQUENCE [LARGE SCALE GENOMIC DNA]</scope>
    <source>
        <strain evidence="10 11">DSM 23870</strain>
    </source>
</reference>
<reference evidence="9 12" key="2">
    <citation type="submission" date="2020-07" db="EMBL/GenBank/DDBJ databases">
        <title>Sequencing the genomes of 1000 actinobacteria strains.</title>
        <authorList>
            <person name="Klenk H.-P."/>
        </authorList>
    </citation>
    <scope>NUCLEOTIDE SEQUENCE [LARGE SCALE GENOMIC DNA]</scope>
    <source>
        <strain evidence="9 12">DSM 23870</strain>
    </source>
</reference>
<dbReference type="InterPro" id="IPR032694">
    <property type="entry name" value="CopC/D"/>
</dbReference>
<dbReference type="GO" id="GO:0046688">
    <property type="term" value="P:response to copper ion"/>
    <property type="evidence" value="ECO:0007669"/>
    <property type="project" value="InterPro"/>
</dbReference>
<keyword evidence="2" id="KW-0479">Metal-binding</keyword>
<evidence type="ECO:0000256" key="2">
    <source>
        <dbReference type="ARBA" id="ARBA00022723"/>
    </source>
</evidence>
<feature type="signal peptide" evidence="7">
    <location>
        <begin position="1"/>
        <end position="26"/>
    </location>
</feature>
<accession>A0A4Q2M7N4</accession>
<keyword evidence="6" id="KW-0472">Membrane</keyword>
<keyword evidence="6" id="KW-1133">Transmembrane helix</keyword>
<dbReference type="PANTHER" id="PTHR34820:SF4">
    <property type="entry name" value="INNER MEMBRANE PROTEIN YEBZ"/>
    <property type="match status" value="1"/>
</dbReference>
<dbReference type="GO" id="GO:0005507">
    <property type="term" value="F:copper ion binding"/>
    <property type="evidence" value="ECO:0007669"/>
    <property type="project" value="InterPro"/>
</dbReference>